<feature type="transmembrane region" description="Helical" evidence="1">
    <location>
        <begin position="32"/>
        <end position="54"/>
    </location>
</feature>
<gene>
    <name evidence="2" type="ORF">ACFQHK_02770</name>
</gene>
<reference evidence="2 3" key="1">
    <citation type="journal article" date="2019" name="Int. J. Syst. Evol. Microbiol.">
        <title>The Global Catalogue of Microorganisms (GCM) 10K type strain sequencing project: providing services to taxonomists for standard genome sequencing and annotation.</title>
        <authorList>
            <consortium name="The Broad Institute Genomics Platform"/>
            <consortium name="The Broad Institute Genome Sequencing Center for Infectious Disease"/>
            <person name="Wu L."/>
            <person name="Ma J."/>
        </authorList>
    </citation>
    <scope>NUCLEOTIDE SEQUENCE [LARGE SCALE GENOMIC DNA]</scope>
    <source>
        <strain evidence="2 3">PSRA2</strain>
    </source>
</reference>
<comment type="caution">
    <text evidence="2">The sequence shown here is derived from an EMBL/GenBank/DDBJ whole genome shotgun (WGS) entry which is preliminary data.</text>
</comment>
<feature type="transmembrane region" description="Helical" evidence="1">
    <location>
        <begin position="75"/>
        <end position="94"/>
    </location>
</feature>
<keyword evidence="3" id="KW-1185">Reference proteome</keyword>
<evidence type="ECO:0000256" key="1">
    <source>
        <dbReference type="SAM" id="Phobius"/>
    </source>
</evidence>
<name>A0ABD5U9K0_9EURY</name>
<keyword evidence="1" id="KW-1133">Transmembrane helix</keyword>
<keyword evidence="1" id="KW-0812">Transmembrane</keyword>
<organism evidence="2 3">
    <name type="scientific">Halomarina ordinaria</name>
    <dbReference type="NCBI Taxonomy" id="3033939"/>
    <lineage>
        <taxon>Archaea</taxon>
        <taxon>Methanobacteriati</taxon>
        <taxon>Methanobacteriota</taxon>
        <taxon>Stenosarchaea group</taxon>
        <taxon>Halobacteria</taxon>
        <taxon>Halobacteriales</taxon>
        <taxon>Natronomonadaceae</taxon>
        <taxon>Halomarina</taxon>
    </lineage>
</organism>
<dbReference type="Proteomes" id="UP001596406">
    <property type="component" value="Unassembled WGS sequence"/>
</dbReference>
<feature type="transmembrane region" description="Helical" evidence="1">
    <location>
        <begin position="7"/>
        <end position="26"/>
    </location>
</feature>
<dbReference type="RefSeq" id="WP_304447129.1">
    <property type="nucleotide sequence ID" value="NZ_JARRAH010000001.1"/>
</dbReference>
<sequence>MLDALVTHRLAVYAGGLLLAALPTLLDRGFDVVLAGPLRTVLVALALGTMLLTYAGERRARGTTDPRDATPDYALGTRVAAVGAVAGVALGGYLAATADLLVGVLFVGGGVLFARLAVGGGRGR</sequence>
<evidence type="ECO:0000313" key="2">
    <source>
        <dbReference type="EMBL" id="MFC6835427.1"/>
    </source>
</evidence>
<proteinExistence type="predicted"/>
<feature type="transmembrane region" description="Helical" evidence="1">
    <location>
        <begin position="100"/>
        <end position="118"/>
    </location>
</feature>
<keyword evidence="1" id="KW-0472">Membrane</keyword>
<dbReference type="AlphaFoldDB" id="A0ABD5U9K0"/>
<protein>
    <submittedName>
        <fullName evidence="2">Uncharacterized protein</fullName>
    </submittedName>
</protein>
<dbReference type="EMBL" id="JBHSXM010000001">
    <property type="protein sequence ID" value="MFC6835427.1"/>
    <property type="molecule type" value="Genomic_DNA"/>
</dbReference>
<accession>A0ABD5U9K0</accession>
<evidence type="ECO:0000313" key="3">
    <source>
        <dbReference type="Proteomes" id="UP001596406"/>
    </source>
</evidence>